<evidence type="ECO:0000313" key="1">
    <source>
        <dbReference type="EMBL" id="MBL0407264.1"/>
    </source>
</evidence>
<organism evidence="1 2">
    <name type="scientific">Microvirga aerilata</name>
    <dbReference type="NCBI Taxonomy" id="670292"/>
    <lineage>
        <taxon>Bacteria</taxon>
        <taxon>Pseudomonadati</taxon>
        <taxon>Pseudomonadota</taxon>
        <taxon>Alphaproteobacteria</taxon>
        <taxon>Hyphomicrobiales</taxon>
        <taxon>Methylobacteriaceae</taxon>
        <taxon>Microvirga</taxon>
    </lineage>
</organism>
<gene>
    <name evidence="1" type="ORF">JKG68_25390</name>
</gene>
<dbReference type="EMBL" id="JAEQMY010000071">
    <property type="protein sequence ID" value="MBL0407264.1"/>
    <property type="molecule type" value="Genomic_DNA"/>
</dbReference>
<proteinExistence type="predicted"/>
<sequence length="68" mass="7586">MSGHAIHIKIDGRTYAGTYQVDRKILTVTTPYGRKSAEISPRVAHDTLAHQLLQELVQQEKARKGSTL</sequence>
<comment type="caution">
    <text evidence="1">The sequence shown here is derived from an EMBL/GenBank/DDBJ whole genome shotgun (WGS) entry which is preliminary data.</text>
</comment>
<accession>A0A937D002</accession>
<keyword evidence="2" id="KW-1185">Reference proteome</keyword>
<dbReference type="RefSeq" id="WP_202064306.1">
    <property type="nucleotide sequence ID" value="NZ_JAEQMY010000071.1"/>
</dbReference>
<name>A0A937D002_9HYPH</name>
<dbReference type="AlphaFoldDB" id="A0A937D002"/>
<protein>
    <submittedName>
        <fullName evidence="1">Uncharacterized protein</fullName>
    </submittedName>
</protein>
<reference evidence="1" key="1">
    <citation type="submission" date="2021-01" db="EMBL/GenBank/DDBJ databases">
        <title>Microvirga sp.</title>
        <authorList>
            <person name="Kim M.K."/>
        </authorList>
    </citation>
    <scope>NUCLEOTIDE SEQUENCE</scope>
    <source>
        <strain evidence="1">5420S-16</strain>
    </source>
</reference>
<dbReference type="Proteomes" id="UP000605848">
    <property type="component" value="Unassembled WGS sequence"/>
</dbReference>
<evidence type="ECO:0000313" key="2">
    <source>
        <dbReference type="Proteomes" id="UP000605848"/>
    </source>
</evidence>